<evidence type="ECO:0000256" key="1">
    <source>
        <dbReference type="SAM" id="MobiDB-lite"/>
    </source>
</evidence>
<feature type="region of interest" description="Disordered" evidence="1">
    <location>
        <begin position="88"/>
        <end position="108"/>
    </location>
</feature>
<feature type="compositionally biased region" description="Pro residues" evidence="1">
    <location>
        <begin position="12"/>
        <end position="21"/>
    </location>
</feature>
<proteinExistence type="predicted"/>
<evidence type="ECO:0000313" key="2">
    <source>
        <dbReference type="EMBL" id="PLW49422.1"/>
    </source>
</evidence>
<dbReference type="AlphaFoldDB" id="A0A2N5VHH1"/>
<evidence type="ECO:0000313" key="3">
    <source>
        <dbReference type="Proteomes" id="UP000235392"/>
    </source>
</evidence>
<feature type="region of interest" description="Disordered" evidence="1">
    <location>
        <begin position="39"/>
        <end position="68"/>
    </location>
</feature>
<dbReference type="Proteomes" id="UP000235392">
    <property type="component" value="Unassembled WGS sequence"/>
</dbReference>
<feature type="region of interest" description="Disordered" evidence="1">
    <location>
        <begin position="1"/>
        <end position="26"/>
    </location>
</feature>
<dbReference type="EMBL" id="PGCI01000016">
    <property type="protein sequence ID" value="PLW49422.1"/>
    <property type="molecule type" value="Genomic_DNA"/>
</dbReference>
<gene>
    <name evidence="2" type="ORF">PCASD_01950</name>
</gene>
<organism evidence="2 3">
    <name type="scientific">Puccinia coronata f. sp. avenae</name>
    <dbReference type="NCBI Taxonomy" id="200324"/>
    <lineage>
        <taxon>Eukaryota</taxon>
        <taxon>Fungi</taxon>
        <taxon>Dikarya</taxon>
        <taxon>Basidiomycota</taxon>
        <taxon>Pucciniomycotina</taxon>
        <taxon>Pucciniomycetes</taxon>
        <taxon>Pucciniales</taxon>
        <taxon>Pucciniaceae</taxon>
        <taxon>Puccinia</taxon>
    </lineage>
</organism>
<sequence>MVELPWPSLGERPPPPRPSTPDLPLLNIPLEPRFDRRLQASIHAPKIAMPSPDLNHDTPTTPRSIPDTSSETFLSAFKVDKTNFNQLGIPSVPNDPGNSPNGVLRALW</sequence>
<reference evidence="2 3" key="1">
    <citation type="submission" date="2017-11" db="EMBL/GenBank/DDBJ databases">
        <title>De novo assembly and phasing of dikaryotic genomes from two isolates of Puccinia coronata f. sp. avenae, the causal agent of oat crown rust.</title>
        <authorList>
            <person name="Miller M.E."/>
            <person name="Zhang Y."/>
            <person name="Omidvar V."/>
            <person name="Sperschneider J."/>
            <person name="Schwessinger B."/>
            <person name="Raley C."/>
            <person name="Palmer J.M."/>
            <person name="Garnica D."/>
            <person name="Upadhyaya N."/>
            <person name="Rathjen J."/>
            <person name="Taylor J.M."/>
            <person name="Park R.F."/>
            <person name="Dodds P.N."/>
            <person name="Hirsch C.D."/>
            <person name="Kianian S.F."/>
            <person name="Figueroa M."/>
        </authorList>
    </citation>
    <scope>NUCLEOTIDE SEQUENCE [LARGE SCALE GENOMIC DNA]</scope>
    <source>
        <strain evidence="2">12SD80</strain>
    </source>
</reference>
<feature type="compositionally biased region" description="Low complexity" evidence="1">
    <location>
        <begin position="1"/>
        <end position="11"/>
    </location>
</feature>
<feature type="compositionally biased region" description="Polar residues" evidence="1">
    <location>
        <begin position="57"/>
        <end position="68"/>
    </location>
</feature>
<name>A0A2N5VHH1_9BASI</name>
<accession>A0A2N5VHH1</accession>
<comment type="caution">
    <text evidence="2">The sequence shown here is derived from an EMBL/GenBank/DDBJ whole genome shotgun (WGS) entry which is preliminary data.</text>
</comment>
<protein>
    <submittedName>
        <fullName evidence="2">Uncharacterized protein</fullName>
    </submittedName>
</protein>